<organism evidence="9 10">
    <name type="scientific">Brevibacterium senegalense</name>
    <dbReference type="NCBI Taxonomy" id="1033736"/>
    <lineage>
        <taxon>Bacteria</taxon>
        <taxon>Bacillati</taxon>
        <taxon>Actinomycetota</taxon>
        <taxon>Actinomycetes</taxon>
        <taxon>Micrococcales</taxon>
        <taxon>Brevibacteriaceae</taxon>
        <taxon>Brevibacterium</taxon>
    </lineage>
</organism>
<comment type="subcellular location">
    <subcellularLocation>
        <location evidence="1">Cell membrane</location>
        <topology evidence="1">Multi-pass membrane protein</topology>
    </subcellularLocation>
</comment>
<protein>
    <submittedName>
        <fullName evidence="9">TRIC cation channel family protein</fullName>
    </submittedName>
</protein>
<reference evidence="9" key="2">
    <citation type="submission" date="2021-09" db="EMBL/GenBank/DDBJ databases">
        <authorList>
            <person name="Gilroy R."/>
        </authorList>
    </citation>
    <scope>NUCLEOTIDE SEQUENCE</scope>
    <source>
        <strain evidence="9">ChiGjej5B5-7349</strain>
    </source>
</reference>
<evidence type="ECO:0000256" key="2">
    <source>
        <dbReference type="ARBA" id="ARBA00008193"/>
    </source>
</evidence>
<dbReference type="Proteomes" id="UP000784435">
    <property type="component" value="Unassembled WGS sequence"/>
</dbReference>
<evidence type="ECO:0000256" key="7">
    <source>
        <dbReference type="SAM" id="Phobius"/>
    </source>
</evidence>
<dbReference type="EMBL" id="DYUK01000186">
    <property type="protein sequence ID" value="HJG80486.1"/>
    <property type="molecule type" value="Genomic_DNA"/>
</dbReference>
<feature type="transmembrane region" description="Helical" evidence="7">
    <location>
        <begin position="31"/>
        <end position="52"/>
    </location>
</feature>
<sequence length="243" mass="26305">METLLLVADLIGVFAFAVSGNLLAARKDIDILGSLVLGMAVGLGGGIMRDVILGRLPVSLEAPYYLIPPVLSTVLVYFVGRRVDVARGPIVAFDALGLGVFVTTGTTIGMAAGVPTASAILLGVLTGVGGGMIRDVLANEIPAVFNSSDLYILPGIAGAAITALVWHLGWYGPWWTVGIAVFVFVFRMLGWWFEWRVPHPMRGWSYSSVRELPVFRRPGEGRLRSGLRDRGVFAPRRRKRRDD</sequence>
<reference evidence="9" key="1">
    <citation type="journal article" date="2021" name="PeerJ">
        <title>Extensive microbial diversity within the chicken gut microbiome revealed by metagenomics and culture.</title>
        <authorList>
            <person name="Gilroy R."/>
            <person name="Ravi A."/>
            <person name="Getino M."/>
            <person name="Pursley I."/>
            <person name="Horton D.L."/>
            <person name="Alikhan N.F."/>
            <person name="Baker D."/>
            <person name="Gharbi K."/>
            <person name="Hall N."/>
            <person name="Watson M."/>
            <person name="Adriaenssens E.M."/>
            <person name="Foster-Nyarko E."/>
            <person name="Jarju S."/>
            <person name="Secka A."/>
            <person name="Antonio M."/>
            <person name="Oren A."/>
            <person name="Chaudhuri R.R."/>
            <person name="La Ragione R."/>
            <person name="Hildebrand F."/>
            <person name="Pallen M.J."/>
        </authorList>
    </citation>
    <scope>NUCLEOTIDE SEQUENCE</scope>
    <source>
        <strain evidence="9">ChiGjej5B5-7349</strain>
    </source>
</reference>
<feature type="transmembrane region" description="Helical" evidence="7">
    <location>
        <begin position="119"/>
        <end position="138"/>
    </location>
</feature>
<dbReference type="Pfam" id="PF03458">
    <property type="entry name" value="Gly_transporter"/>
    <property type="match status" value="2"/>
</dbReference>
<feature type="transmembrane region" description="Helical" evidence="7">
    <location>
        <begin position="64"/>
        <end position="80"/>
    </location>
</feature>
<keyword evidence="4 7" id="KW-0812">Transmembrane</keyword>
<evidence type="ECO:0000256" key="5">
    <source>
        <dbReference type="ARBA" id="ARBA00022989"/>
    </source>
</evidence>
<dbReference type="InterPro" id="IPR005115">
    <property type="entry name" value="Gly_transporter"/>
</dbReference>
<feature type="transmembrane region" description="Helical" evidence="7">
    <location>
        <begin position="6"/>
        <end position="24"/>
    </location>
</feature>
<accession>A0A921SNZ1</accession>
<dbReference type="PANTHER" id="PTHR30506:SF3">
    <property type="entry name" value="UPF0126 INNER MEMBRANE PROTEIN YADS-RELATED"/>
    <property type="match status" value="1"/>
</dbReference>
<proteinExistence type="inferred from homology"/>
<feature type="transmembrane region" description="Helical" evidence="7">
    <location>
        <begin position="150"/>
        <end position="168"/>
    </location>
</feature>
<keyword evidence="3" id="KW-1003">Cell membrane</keyword>
<comment type="similarity">
    <text evidence="2">Belongs to the UPF0126 family.</text>
</comment>
<dbReference type="AlphaFoldDB" id="A0A921SNZ1"/>
<name>A0A921SNZ1_9MICO</name>
<dbReference type="GO" id="GO:0005886">
    <property type="term" value="C:plasma membrane"/>
    <property type="evidence" value="ECO:0007669"/>
    <property type="project" value="UniProtKB-SubCell"/>
</dbReference>
<feature type="transmembrane region" description="Helical" evidence="7">
    <location>
        <begin position="92"/>
        <end position="113"/>
    </location>
</feature>
<feature type="domain" description="Glycine transporter" evidence="8">
    <location>
        <begin position="7"/>
        <end position="79"/>
    </location>
</feature>
<feature type="domain" description="Glycine transporter" evidence="8">
    <location>
        <begin position="92"/>
        <end position="166"/>
    </location>
</feature>
<comment type="caution">
    <text evidence="9">The sequence shown here is derived from an EMBL/GenBank/DDBJ whole genome shotgun (WGS) entry which is preliminary data.</text>
</comment>
<evidence type="ECO:0000313" key="9">
    <source>
        <dbReference type="EMBL" id="HJG80486.1"/>
    </source>
</evidence>
<evidence type="ECO:0000256" key="4">
    <source>
        <dbReference type="ARBA" id="ARBA00022692"/>
    </source>
</evidence>
<dbReference type="PANTHER" id="PTHR30506">
    <property type="entry name" value="INNER MEMBRANE PROTEIN"/>
    <property type="match status" value="1"/>
</dbReference>
<keyword evidence="5 7" id="KW-1133">Transmembrane helix</keyword>
<keyword evidence="6 7" id="KW-0472">Membrane</keyword>
<gene>
    <name evidence="9" type="ORF">K8V08_08750</name>
</gene>
<evidence type="ECO:0000256" key="1">
    <source>
        <dbReference type="ARBA" id="ARBA00004651"/>
    </source>
</evidence>
<evidence type="ECO:0000259" key="8">
    <source>
        <dbReference type="Pfam" id="PF03458"/>
    </source>
</evidence>
<evidence type="ECO:0000313" key="10">
    <source>
        <dbReference type="Proteomes" id="UP000784435"/>
    </source>
</evidence>
<feature type="transmembrane region" description="Helical" evidence="7">
    <location>
        <begin position="174"/>
        <end position="193"/>
    </location>
</feature>
<evidence type="ECO:0000256" key="6">
    <source>
        <dbReference type="ARBA" id="ARBA00023136"/>
    </source>
</evidence>
<evidence type="ECO:0000256" key="3">
    <source>
        <dbReference type="ARBA" id="ARBA00022475"/>
    </source>
</evidence>